<dbReference type="InterPro" id="IPR016706">
    <property type="entry name" value="Cleav_polyA_spec_factor_su5"/>
</dbReference>
<evidence type="ECO:0000256" key="6">
    <source>
        <dbReference type="PIRNR" id="PIRNR017888"/>
    </source>
</evidence>
<dbReference type="GO" id="GO:0005849">
    <property type="term" value="C:mRNA cleavage factor complex"/>
    <property type="evidence" value="ECO:0007669"/>
    <property type="project" value="UniProtKB-UniRule"/>
</dbReference>
<dbReference type="FunFam" id="3.90.79.10:FF:000020">
    <property type="entry name" value="Pre-mRNA cleavage factor Im subunit 2"/>
    <property type="match status" value="1"/>
</dbReference>
<evidence type="ECO:0000256" key="3">
    <source>
        <dbReference type="ARBA" id="ARBA00022884"/>
    </source>
</evidence>
<dbReference type="PIRSF" id="PIRSF017888">
    <property type="entry name" value="CPSF-25"/>
    <property type="match status" value="1"/>
</dbReference>
<dbReference type="SUPFAM" id="SSF55811">
    <property type="entry name" value="Nudix"/>
    <property type="match status" value="1"/>
</dbReference>
<comment type="subunit">
    <text evidence="6">Homodimer. Component of the cleavage factor Im (CFIm) complex.</text>
</comment>
<comment type="function">
    <text evidence="5">Component of the cleavage factor Im (CFIm) complex that plays a key role in pre-mRNA 3'-processing. Involved in association with CPSF6 or CPSF7 in pre-MRNA 3'-end poly(A) site cleavage and poly(A) addition. NUDT21/CPSF5 binds to cleavage and polyadenylation RNA substrates. The homodimer mediates simultaneous sequence-specific recognition of two 5'-UGUA-3' elements within the pre-mRNA. Binds to, but does not hydrolyze mono- and di-adenosine nucleotides. May have a role in mRNA export.</text>
</comment>
<comment type="similarity">
    <text evidence="1 6">Belongs to the Nudix hydrolase family. CPSF5 subfamily.</text>
</comment>
<organism evidence="7 8">
    <name type="scientific">Papaver somniferum</name>
    <name type="common">Opium poppy</name>
    <dbReference type="NCBI Taxonomy" id="3469"/>
    <lineage>
        <taxon>Eukaryota</taxon>
        <taxon>Viridiplantae</taxon>
        <taxon>Streptophyta</taxon>
        <taxon>Embryophyta</taxon>
        <taxon>Tracheophyta</taxon>
        <taxon>Spermatophyta</taxon>
        <taxon>Magnoliopsida</taxon>
        <taxon>Ranunculales</taxon>
        <taxon>Papaveraceae</taxon>
        <taxon>Papaveroideae</taxon>
        <taxon>Papaver</taxon>
    </lineage>
</organism>
<evidence type="ECO:0000256" key="1">
    <source>
        <dbReference type="ARBA" id="ARBA00009710"/>
    </source>
</evidence>
<keyword evidence="8" id="KW-1185">Reference proteome</keyword>
<comment type="subcellular location">
    <subcellularLocation>
        <location evidence="6">Nucleus</location>
    </subcellularLocation>
    <text evidence="6">In punctate subnuclear structures localized adjacent to nuclear speckles, called paraspeckles.</text>
</comment>
<dbReference type="STRING" id="3469.A0A4Y7IQ46"/>
<evidence type="ECO:0000313" key="7">
    <source>
        <dbReference type="EMBL" id="RZC49595.1"/>
    </source>
</evidence>
<evidence type="ECO:0000313" key="8">
    <source>
        <dbReference type="Proteomes" id="UP000316621"/>
    </source>
</evidence>
<keyword evidence="3 6" id="KW-0694">RNA-binding</keyword>
<dbReference type="GO" id="GO:0003729">
    <property type="term" value="F:mRNA binding"/>
    <property type="evidence" value="ECO:0007669"/>
    <property type="project" value="UniProtKB-UniRule"/>
</dbReference>
<name>A0A4Y7IQ46_PAPSO</name>
<reference evidence="7 8" key="1">
    <citation type="journal article" date="2018" name="Science">
        <title>The opium poppy genome and morphinan production.</title>
        <authorList>
            <person name="Guo L."/>
            <person name="Winzer T."/>
            <person name="Yang X."/>
            <person name="Li Y."/>
            <person name="Ning Z."/>
            <person name="He Z."/>
            <person name="Teodor R."/>
            <person name="Lu Y."/>
            <person name="Bowser T.A."/>
            <person name="Graham I.A."/>
            <person name="Ye K."/>
        </authorList>
    </citation>
    <scope>NUCLEOTIDE SEQUENCE [LARGE SCALE GENOMIC DNA]</scope>
    <source>
        <strain evidence="8">cv. HN1</strain>
        <tissue evidence="7">Leaves</tissue>
    </source>
</reference>
<evidence type="ECO:0000256" key="5">
    <source>
        <dbReference type="ARBA" id="ARBA00054854"/>
    </source>
</evidence>
<accession>A0A4Y7IQ46</accession>
<dbReference type="OMA" id="IPLCQIN"/>
<dbReference type="Gramene" id="RZC49595">
    <property type="protein sequence ID" value="RZC49595"/>
    <property type="gene ID" value="C5167_018022"/>
</dbReference>
<dbReference type="InterPro" id="IPR015797">
    <property type="entry name" value="NUDIX_hydrolase-like_dom_sf"/>
</dbReference>
<evidence type="ECO:0000256" key="4">
    <source>
        <dbReference type="ARBA" id="ARBA00023242"/>
    </source>
</evidence>
<gene>
    <name evidence="7" type="ORF">C5167_018022</name>
</gene>
<dbReference type="CDD" id="cd18871">
    <property type="entry name" value="NUDIX_Cfim25_Nudt21"/>
    <property type="match status" value="1"/>
</dbReference>
<dbReference type="GO" id="GO:0031124">
    <property type="term" value="P:mRNA 3'-end processing"/>
    <property type="evidence" value="ECO:0007669"/>
    <property type="project" value="InterPro"/>
</dbReference>
<dbReference type="AlphaFoldDB" id="A0A4Y7IQ46"/>
<sequence length="209" mass="24108">MDDQIVDEDDTNSCVVNIYPLRGNYFGSKDAILPKHHIYFDQLQKLKSIYSTNGMRVCVEAVMLVELFKQPHLLVLQMRNSFFKLPGGRLRLGESEIEGLKRKLSNKLSVNGNGVDDNWEVGECLGTWWRSDFETSLCPFLPPHMKSPKECLKLFLVRFPMNKSFVVPKNQKLLVLPLFQVHDNFKTYGQIVSEVPSFLSRFSFNMNNV</sequence>
<dbReference type="OrthoDB" id="277288at2759"/>
<dbReference type="PANTHER" id="PTHR13047">
    <property type="entry name" value="PRE-MRNA CLEAVAGE FACTOR IM, 25KD SUBUNIT"/>
    <property type="match status" value="1"/>
</dbReference>
<keyword evidence="2 6" id="KW-0507">mRNA processing</keyword>
<dbReference type="EMBL" id="CM010716">
    <property type="protein sequence ID" value="RZC49595.1"/>
    <property type="molecule type" value="Genomic_DNA"/>
</dbReference>
<evidence type="ECO:0000256" key="2">
    <source>
        <dbReference type="ARBA" id="ARBA00022664"/>
    </source>
</evidence>
<proteinExistence type="inferred from homology"/>
<dbReference type="Proteomes" id="UP000316621">
    <property type="component" value="Chromosome 2"/>
</dbReference>
<dbReference type="Pfam" id="PF13869">
    <property type="entry name" value="NUDIX_2"/>
    <property type="match status" value="1"/>
</dbReference>
<keyword evidence="4 6" id="KW-0539">Nucleus</keyword>
<dbReference type="Gene3D" id="3.90.79.10">
    <property type="entry name" value="Nucleoside Triphosphate Pyrophosphohydrolase"/>
    <property type="match status" value="1"/>
</dbReference>
<protein>
    <recommendedName>
        <fullName evidence="6">Pre-mRNA cleavage factor Im 25 kDa subunit</fullName>
    </recommendedName>
</protein>